<dbReference type="InParanoid" id="F4RM28"/>
<feature type="transmembrane region" description="Helical" evidence="1">
    <location>
        <begin position="178"/>
        <end position="199"/>
    </location>
</feature>
<organism evidence="3">
    <name type="scientific">Melampsora larici-populina (strain 98AG31 / pathotype 3-4-7)</name>
    <name type="common">Poplar leaf rust fungus</name>
    <dbReference type="NCBI Taxonomy" id="747676"/>
    <lineage>
        <taxon>Eukaryota</taxon>
        <taxon>Fungi</taxon>
        <taxon>Dikarya</taxon>
        <taxon>Basidiomycota</taxon>
        <taxon>Pucciniomycotina</taxon>
        <taxon>Pucciniomycetes</taxon>
        <taxon>Pucciniales</taxon>
        <taxon>Melampsoraceae</taxon>
        <taxon>Melampsora</taxon>
    </lineage>
</organism>
<dbReference type="AlphaFoldDB" id="F4RM28"/>
<dbReference type="KEGG" id="mlr:MELLADRAFT_106614"/>
<dbReference type="Proteomes" id="UP000001072">
    <property type="component" value="Unassembled WGS sequence"/>
</dbReference>
<sequence>MADLTLQQLIDSGHSPQMMGKLTLFATKLAILLAGAWVHLVGIFVVFYLADVQVQNLLHLRVSILSDLNLQARTYDSTNYRPMDILLSLMRARQLVVYRVRSWYIVSSLDRIARLFRLGILLGLCDLAFLGIIYLPALIISLGSLRRRAAEATFAAAIPTEDQDEHFARIEARLKEEYIAVIAHSAFVYLFAIMFIPVMSWQLTYRDPTFLRNKTWLTVTQIGLHGPFAIGGNCIEFVMNRQASRLLLKHRAENIACRYTSTKGSSMELMPARYLSRSSSTIRN</sequence>
<accession>F4RM28</accession>
<dbReference type="HOGENOM" id="CLU_980320_0_0_1"/>
<feature type="transmembrane region" description="Helical" evidence="1">
    <location>
        <begin position="219"/>
        <end position="239"/>
    </location>
</feature>
<dbReference type="EMBL" id="GL883107">
    <property type="protein sequence ID" value="EGG06648.1"/>
    <property type="molecule type" value="Genomic_DNA"/>
</dbReference>
<dbReference type="GeneID" id="18922945"/>
<keyword evidence="1" id="KW-0812">Transmembrane</keyword>
<reference evidence="3" key="1">
    <citation type="journal article" date="2011" name="Proc. Natl. Acad. Sci. U.S.A.">
        <title>Obligate biotrophy features unraveled by the genomic analysis of rust fungi.</title>
        <authorList>
            <person name="Duplessis S."/>
            <person name="Cuomo C.A."/>
            <person name="Lin Y.-C."/>
            <person name="Aerts A."/>
            <person name="Tisserant E."/>
            <person name="Veneault-Fourrey C."/>
            <person name="Joly D.L."/>
            <person name="Hacquard S."/>
            <person name="Amselem J."/>
            <person name="Cantarel B.L."/>
            <person name="Chiu R."/>
            <person name="Coutinho P.M."/>
            <person name="Feau N."/>
            <person name="Field M."/>
            <person name="Frey P."/>
            <person name="Gelhaye E."/>
            <person name="Goldberg J."/>
            <person name="Grabherr M.G."/>
            <person name="Kodira C.D."/>
            <person name="Kohler A."/>
            <person name="Kuees U."/>
            <person name="Lindquist E.A."/>
            <person name="Lucas S.M."/>
            <person name="Mago R."/>
            <person name="Mauceli E."/>
            <person name="Morin E."/>
            <person name="Murat C."/>
            <person name="Pangilinan J.L."/>
            <person name="Park R."/>
            <person name="Pearson M."/>
            <person name="Quesneville H."/>
            <person name="Rouhier N."/>
            <person name="Sakthikumar S."/>
            <person name="Salamov A.A."/>
            <person name="Schmutz J."/>
            <person name="Selles B."/>
            <person name="Shapiro H."/>
            <person name="Tanguay P."/>
            <person name="Tuskan G.A."/>
            <person name="Henrissat B."/>
            <person name="Van de Peer Y."/>
            <person name="Rouze P."/>
            <person name="Ellis J.G."/>
            <person name="Dodds P.N."/>
            <person name="Schein J.E."/>
            <person name="Zhong S."/>
            <person name="Hamelin R.C."/>
            <person name="Grigoriev I.V."/>
            <person name="Szabo L.J."/>
            <person name="Martin F."/>
        </authorList>
    </citation>
    <scope>NUCLEOTIDE SEQUENCE [LARGE SCALE GENOMIC DNA]</scope>
    <source>
        <strain evidence="3">98AG31 / pathotype 3-4-7</strain>
    </source>
</reference>
<evidence type="ECO:0000313" key="3">
    <source>
        <dbReference type="Proteomes" id="UP000001072"/>
    </source>
</evidence>
<dbReference type="RefSeq" id="XP_007410088.1">
    <property type="nucleotide sequence ID" value="XM_007410026.1"/>
</dbReference>
<dbReference type="VEuPathDB" id="FungiDB:MELLADRAFT_106614"/>
<feature type="transmembrane region" description="Helical" evidence="1">
    <location>
        <begin position="29"/>
        <end position="50"/>
    </location>
</feature>
<keyword evidence="1" id="KW-1133">Transmembrane helix</keyword>
<evidence type="ECO:0000256" key="1">
    <source>
        <dbReference type="SAM" id="Phobius"/>
    </source>
</evidence>
<proteinExistence type="predicted"/>
<dbReference type="OrthoDB" id="2503731at2759"/>
<evidence type="ECO:0000313" key="2">
    <source>
        <dbReference type="EMBL" id="EGG06648.1"/>
    </source>
</evidence>
<name>F4RM28_MELLP</name>
<keyword evidence="1" id="KW-0472">Membrane</keyword>
<keyword evidence="3" id="KW-1185">Reference proteome</keyword>
<feature type="transmembrane region" description="Helical" evidence="1">
    <location>
        <begin position="118"/>
        <end position="140"/>
    </location>
</feature>
<gene>
    <name evidence="2" type="ORF">MELLADRAFT_106614</name>
</gene>
<protein>
    <submittedName>
        <fullName evidence="2">Uncharacterized protein</fullName>
    </submittedName>
</protein>